<organism evidence="2 3">
    <name type="scientific">Grus japonensis</name>
    <name type="common">Japanese crane</name>
    <name type="synonym">Red-crowned crane</name>
    <dbReference type="NCBI Taxonomy" id="30415"/>
    <lineage>
        <taxon>Eukaryota</taxon>
        <taxon>Metazoa</taxon>
        <taxon>Chordata</taxon>
        <taxon>Craniata</taxon>
        <taxon>Vertebrata</taxon>
        <taxon>Euteleostomi</taxon>
        <taxon>Archelosauria</taxon>
        <taxon>Archosauria</taxon>
        <taxon>Dinosauria</taxon>
        <taxon>Saurischia</taxon>
        <taxon>Theropoda</taxon>
        <taxon>Coelurosauria</taxon>
        <taxon>Aves</taxon>
        <taxon>Neognathae</taxon>
        <taxon>Neoaves</taxon>
        <taxon>Gruiformes</taxon>
        <taxon>Gruidae</taxon>
        <taxon>Grus</taxon>
    </lineage>
</organism>
<protein>
    <submittedName>
        <fullName evidence="2">Uncharacterized protein</fullName>
    </submittedName>
</protein>
<dbReference type="EMBL" id="BAAFJT010000007">
    <property type="protein sequence ID" value="GAB0192078.1"/>
    <property type="molecule type" value="Genomic_DNA"/>
</dbReference>
<reference evidence="2 3" key="1">
    <citation type="submission" date="2024-06" db="EMBL/GenBank/DDBJ databases">
        <title>The draft genome of Grus japonensis, version 3.</title>
        <authorList>
            <person name="Nabeshima K."/>
            <person name="Suzuki S."/>
            <person name="Onuma M."/>
        </authorList>
    </citation>
    <scope>NUCLEOTIDE SEQUENCE [LARGE SCALE GENOMIC DNA]</scope>
    <source>
        <strain evidence="2 3">451A</strain>
    </source>
</reference>
<keyword evidence="3" id="KW-1185">Reference proteome</keyword>
<accession>A0ABC9X328</accession>
<evidence type="ECO:0000313" key="3">
    <source>
        <dbReference type="Proteomes" id="UP001623348"/>
    </source>
</evidence>
<sequence length="79" mass="8445">MASLSRIPTSAQPCVLPGTRHSWSPGKNHLRSREGSRTGFDYFSSLGDHQVSSSNANSRNSCPVVIFTAEALLEGLVGN</sequence>
<evidence type="ECO:0000256" key="1">
    <source>
        <dbReference type="SAM" id="MobiDB-lite"/>
    </source>
</evidence>
<evidence type="ECO:0000313" key="2">
    <source>
        <dbReference type="EMBL" id="GAB0192078.1"/>
    </source>
</evidence>
<feature type="compositionally biased region" description="Polar residues" evidence="1">
    <location>
        <begin position="1"/>
        <end position="12"/>
    </location>
</feature>
<feature type="region of interest" description="Disordered" evidence="1">
    <location>
        <begin position="1"/>
        <end position="35"/>
    </location>
</feature>
<comment type="caution">
    <text evidence="2">The sequence shown here is derived from an EMBL/GenBank/DDBJ whole genome shotgun (WGS) entry which is preliminary data.</text>
</comment>
<name>A0ABC9X328_GRUJA</name>
<dbReference type="AlphaFoldDB" id="A0ABC9X328"/>
<proteinExistence type="predicted"/>
<dbReference type="Proteomes" id="UP001623348">
    <property type="component" value="Unassembled WGS sequence"/>
</dbReference>
<gene>
    <name evidence="2" type="ORF">GRJ2_001673100</name>
</gene>